<gene>
    <name evidence="1" type="ORF">FTOL_13940</name>
</gene>
<dbReference type="InterPro" id="IPR035959">
    <property type="entry name" value="RutC-like_sf"/>
</dbReference>
<organism evidence="1 2">
    <name type="scientific">Fusarium torulosum</name>
    <dbReference type="NCBI Taxonomy" id="33205"/>
    <lineage>
        <taxon>Eukaryota</taxon>
        <taxon>Fungi</taxon>
        <taxon>Dikarya</taxon>
        <taxon>Ascomycota</taxon>
        <taxon>Pezizomycotina</taxon>
        <taxon>Sordariomycetes</taxon>
        <taxon>Hypocreomycetidae</taxon>
        <taxon>Hypocreales</taxon>
        <taxon>Nectriaceae</taxon>
        <taxon>Fusarium</taxon>
    </lineage>
</organism>
<dbReference type="Pfam" id="PF01042">
    <property type="entry name" value="Ribonuc_L-PSP"/>
    <property type="match status" value="1"/>
</dbReference>
<evidence type="ECO:0000313" key="2">
    <source>
        <dbReference type="Proteomes" id="UP001187734"/>
    </source>
</evidence>
<dbReference type="EMBL" id="ONZP01001225">
    <property type="protein sequence ID" value="SPJ93334.1"/>
    <property type="molecule type" value="Genomic_DNA"/>
</dbReference>
<dbReference type="Gene3D" id="3.30.1330.40">
    <property type="entry name" value="RutC-like"/>
    <property type="match status" value="1"/>
</dbReference>
<evidence type="ECO:0000313" key="1">
    <source>
        <dbReference type="EMBL" id="SPJ93334.1"/>
    </source>
</evidence>
<sequence>MSSPARYQFLPGPVGEMLRSSSLATTASIPLTGSLVITTGHVGVDIQSGQLVTSSVEAEFNAVFDCLDAALKNAGVTNGLASAHKLVAYFTRAEDEAALLDIFRQRYPGHTPTLTSVVVAALVNPDMHVEVQAEAIAI</sequence>
<dbReference type="Proteomes" id="UP001187734">
    <property type="component" value="Unassembled WGS sequence"/>
</dbReference>
<accession>A0AAE8MNE6</accession>
<dbReference type="InterPro" id="IPR006175">
    <property type="entry name" value="YjgF/YER057c/UK114"/>
</dbReference>
<name>A0AAE8MNE6_9HYPO</name>
<dbReference type="SUPFAM" id="SSF55298">
    <property type="entry name" value="YjgF-like"/>
    <property type="match status" value="1"/>
</dbReference>
<reference evidence="1" key="1">
    <citation type="submission" date="2018-03" db="EMBL/GenBank/DDBJ databases">
        <authorList>
            <person name="Guldener U."/>
        </authorList>
    </citation>
    <scope>NUCLEOTIDE SEQUENCE</scope>
</reference>
<proteinExistence type="predicted"/>
<dbReference type="AlphaFoldDB" id="A0AAE8MNE6"/>
<keyword evidence="2" id="KW-1185">Reference proteome</keyword>
<evidence type="ECO:0008006" key="3">
    <source>
        <dbReference type="Google" id="ProtNLM"/>
    </source>
</evidence>
<protein>
    <recommendedName>
        <fullName evidence="3">Enamine deaminase RidA</fullName>
    </recommendedName>
</protein>
<comment type="caution">
    <text evidence="1">The sequence shown here is derived from an EMBL/GenBank/DDBJ whole genome shotgun (WGS) entry which is preliminary data.</text>
</comment>